<dbReference type="PANTHER" id="PTHR43544">
    <property type="entry name" value="SHORT-CHAIN DEHYDROGENASE/REDUCTASE"/>
    <property type="match status" value="1"/>
</dbReference>
<dbReference type="OrthoDB" id="1933717at2759"/>
<dbReference type="EMBL" id="JAANBB010000033">
    <property type="protein sequence ID" value="KAF7554377.1"/>
    <property type="molecule type" value="Genomic_DNA"/>
</dbReference>
<dbReference type="InterPro" id="IPR051468">
    <property type="entry name" value="Fungal_SecMetab_SDRs"/>
</dbReference>
<sequence>MTTKDIVFITGANTGIGYQAVKSLLQSPKPYHILLGSRSLLKGEAAVAKLAEETDNGHSTVEAVEIDITDDDSIQRAFQFVWDKFGRVDVLVNNAGACFDTTFDNDGKNFRNVFNETYNVNVAGTQVFTYVFAPLLLKSSSPRLLFNTSGRSSLAKEAAHEQVPKFAPGWPKQSDSAWLAQGYRSSKAALNMIMLTWQTVLKEDNVKVWCINPGLLATNLGGSKSRLEKMGAADPSIGGNLIRQAIEGERDADMGKVVCRNGGVQAW</sequence>
<dbReference type="AlphaFoldDB" id="A0A9P5LE03"/>
<dbReference type="InterPro" id="IPR002347">
    <property type="entry name" value="SDR_fam"/>
</dbReference>
<evidence type="ECO:0008006" key="4">
    <source>
        <dbReference type="Google" id="ProtNLM"/>
    </source>
</evidence>
<dbReference type="Pfam" id="PF00106">
    <property type="entry name" value="adh_short"/>
    <property type="match status" value="1"/>
</dbReference>
<dbReference type="Gene3D" id="3.40.50.720">
    <property type="entry name" value="NAD(P)-binding Rossmann-like Domain"/>
    <property type="match status" value="1"/>
</dbReference>
<dbReference type="Proteomes" id="UP000722485">
    <property type="component" value="Unassembled WGS sequence"/>
</dbReference>
<dbReference type="GO" id="GO:0005737">
    <property type="term" value="C:cytoplasm"/>
    <property type="evidence" value="ECO:0007669"/>
    <property type="project" value="TreeGrafter"/>
</dbReference>
<keyword evidence="3" id="KW-1185">Reference proteome</keyword>
<evidence type="ECO:0000256" key="1">
    <source>
        <dbReference type="ARBA" id="ARBA00006484"/>
    </source>
</evidence>
<name>A0A9P5LE03_9HYPO</name>
<gene>
    <name evidence="2" type="ORF">G7Z17_g2971</name>
</gene>
<proteinExistence type="inferred from homology"/>
<dbReference type="PANTHER" id="PTHR43544:SF32">
    <property type="entry name" value="CHAIN DEHYDROGENASE, PUTATIVE (AFU_ORTHOLOGUE AFUA_5G01530)-RELATED"/>
    <property type="match status" value="1"/>
</dbReference>
<comment type="caution">
    <text evidence="2">The sequence shown here is derived from an EMBL/GenBank/DDBJ whole genome shotgun (WGS) entry which is preliminary data.</text>
</comment>
<protein>
    <recommendedName>
        <fullName evidence="4">Short chain dehydrogenase</fullName>
    </recommendedName>
</protein>
<organism evidence="2 3">
    <name type="scientific">Cylindrodendrum hubeiense</name>
    <dbReference type="NCBI Taxonomy" id="595255"/>
    <lineage>
        <taxon>Eukaryota</taxon>
        <taxon>Fungi</taxon>
        <taxon>Dikarya</taxon>
        <taxon>Ascomycota</taxon>
        <taxon>Pezizomycotina</taxon>
        <taxon>Sordariomycetes</taxon>
        <taxon>Hypocreomycetidae</taxon>
        <taxon>Hypocreales</taxon>
        <taxon>Nectriaceae</taxon>
        <taxon>Cylindrodendrum</taxon>
    </lineage>
</organism>
<reference evidence="2" key="1">
    <citation type="submission" date="2020-03" db="EMBL/GenBank/DDBJ databases">
        <title>Draft Genome Sequence of Cylindrodendrum hubeiense.</title>
        <authorList>
            <person name="Buettner E."/>
            <person name="Kellner H."/>
        </authorList>
    </citation>
    <scope>NUCLEOTIDE SEQUENCE</scope>
    <source>
        <strain evidence="2">IHI 201604</strain>
    </source>
</reference>
<dbReference type="SUPFAM" id="SSF51735">
    <property type="entry name" value="NAD(P)-binding Rossmann-fold domains"/>
    <property type="match status" value="1"/>
</dbReference>
<evidence type="ECO:0000313" key="2">
    <source>
        <dbReference type="EMBL" id="KAF7554377.1"/>
    </source>
</evidence>
<evidence type="ECO:0000313" key="3">
    <source>
        <dbReference type="Proteomes" id="UP000722485"/>
    </source>
</evidence>
<dbReference type="InterPro" id="IPR036291">
    <property type="entry name" value="NAD(P)-bd_dom_sf"/>
</dbReference>
<dbReference type="PRINTS" id="PR00081">
    <property type="entry name" value="GDHRDH"/>
</dbReference>
<comment type="similarity">
    <text evidence="1">Belongs to the short-chain dehydrogenases/reductases (SDR) family.</text>
</comment>
<dbReference type="GO" id="GO:0019748">
    <property type="term" value="P:secondary metabolic process"/>
    <property type="evidence" value="ECO:0007669"/>
    <property type="project" value="TreeGrafter"/>
</dbReference>
<accession>A0A9P5LE03</accession>
<dbReference type="GO" id="GO:0016491">
    <property type="term" value="F:oxidoreductase activity"/>
    <property type="evidence" value="ECO:0007669"/>
    <property type="project" value="TreeGrafter"/>
</dbReference>